<organism evidence="11 12">
    <name type="scientific">Zymobacter palmae</name>
    <dbReference type="NCBI Taxonomy" id="33074"/>
    <lineage>
        <taxon>Bacteria</taxon>
        <taxon>Pseudomonadati</taxon>
        <taxon>Pseudomonadota</taxon>
        <taxon>Gammaproteobacteria</taxon>
        <taxon>Oceanospirillales</taxon>
        <taxon>Halomonadaceae</taxon>
        <taxon>Zymobacter group</taxon>
        <taxon>Zymobacter</taxon>
    </lineage>
</organism>
<evidence type="ECO:0000256" key="4">
    <source>
        <dbReference type="ARBA" id="ARBA00022694"/>
    </source>
</evidence>
<dbReference type="GO" id="GO:0006450">
    <property type="term" value="P:regulation of translational fidelity"/>
    <property type="evidence" value="ECO:0007669"/>
    <property type="project" value="TreeGrafter"/>
</dbReference>
<dbReference type="EMBL" id="AP018933">
    <property type="protein sequence ID" value="BBG31118.1"/>
    <property type="molecule type" value="Genomic_DNA"/>
</dbReference>
<dbReference type="PANTHER" id="PTHR17490:SF18">
    <property type="entry name" value="THREONYLCARBAMOYL-AMP SYNTHASE"/>
    <property type="match status" value="1"/>
</dbReference>
<dbReference type="PROSITE" id="PS51163">
    <property type="entry name" value="YRDC"/>
    <property type="match status" value="1"/>
</dbReference>
<dbReference type="GO" id="GO:0002949">
    <property type="term" value="P:tRNA threonylcarbamoyladenosine modification"/>
    <property type="evidence" value="ECO:0007669"/>
    <property type="project" value="UniProtKB-UniRule"/>
</dbReference>
<dbReference type="PANTHER" id="PTHR17490">
    <property type="entry name" value="SUA5"/>
    <property type="match status" value="1"/>
</dbReference>
<evidence type="ECO:0000256" key="2">
    <source>
        <dbReference type="ARBA" id="ARBA00022490"/>
    </source>
</evidence>
<evidence type="ECO:0000256" key="6">
    <source>
        <dbReference type="ARBA" id="ARBA00022741"/>
    </source>
</evidence>
<keyword evidence="3 9" id="KW-0808">Transferase</keyword>
<dbReference type="GO" id="GO:0061710">
    <property type="term" value="F:L-threonylcarbamoyladenylate synthase"/>
    <property type="evidence" value="ECO:0007669"/>
    <property type="project" value="UniProtKB-EC"/>
</dbReference>
<dbReference type="InterPro" id="IPR050156">
    <property type="entry name" value="TC-AMP_synthase_SUA5"/>
</dbReference>
<dbReference type="GO" id="GO:0003725">
    <property type="term" value="F:double-stranded RNA binding"/>
    <property type="evidence" value="ECO:0007669"/>
    <property type="project" value="InterPro"/>
</dbReference>
<evidence type="ECO:0000256" key="1">
    <source>
        <dbReference type="ARBA" id="ARBA00004496"/>
    </source>
</evidence>
<comment type="catalytic activity">
    <reaction evidence="8 9">
        <text>L-threonine + hydrogencarbonate + ATP = L-threonylcarbamoyladenylate + diphosphate + H2O</text>
        <dbReference type="Rhea" id="RHEA:36407"/>
        <dbReference type="ChEBI" id="CHEBI:15377"/>
        <dbReference type="ChEBI" id="CHEBI:17544"/>
        <dbReference type="ChEBI" id="CHEBI:30616"/>
        <dbReference type="ChEBI" id="CHEBI:33019"/>
        <dbReference type="ChEBI" id="CHEBI:57926"/>
        <dbReference type="ChEBI" id="CHEBI:73682"/>
        <dbReference type="EC" id="2.7.7.87"/>
    </reaction>
</comment>
<evidence type="ECO:0000313" key="12">
    <source>
        <dbReference type="Proteomes" id="UP000267342"/>
    </source>
</evidence>
<accession>A0A348HHL6</accession>
<dbReference type="Pfam" id="PF01300">
    <property type="entry name" value="Sua5_yciO_yrdC"/>
    <property type="match status" value="1"/>
</dbReference>
<keyword evidence="4 9" id="KW-0819">tRNA processing</keyword>
<evidence type="ECO:0000259" key="10">
    <source>
        <dbReference type="PROSITE" id="PS51163"/>
    </source>
</evidence>
<evidence type="ECO:0000256" key="5">
    <source>
        <dbReference type="ARBA" id="ARBA00022695"/>
    </source>
</evidence>
<sequence>MTYAAVADAVAALHAGAVIAYPTEAVWGLGCDPDNPAALERLLALKARNPAKGMILIAGSVTQIEAWLDGLDDALREHLLASWPGPVTWLVPDNGRTHPLVKGQHDKVALRVSDHPLVKALTEAFGGPIISTSANRSGNEPMRSADAVSAEWQGEVVIVPGELGGRERPSVIRDVLTGDVLRA</sequence>
<keyword evidence="7 9" id="KW-0067">ATP-binding</keyword>
<evidence type="ECO:0000256" key="7">
    <source>
        <dbReference type="ARBA" id="ARBA00022840"/>
    </source>
</evidence>
<evidence type="ECO:0000256" key="8">
    <source>
        <dbReference type="ARBA" id="ARBA00048366"/>
    </source>
</evidence>
<dbReference type="InterPro" id="IPR017945">
    <property type="entry name" value="DHBP_synth_RibB-like_a/b_dom"/>
</dbReference>
<name>A0A348HHL6_9GAMM</name>
<dbReference type="Proteomes" id="UP000267342">
    <property type="component" value="Chromosome"/>
</dbReference>
<keyword evidence="12" id="KW-1185">Reference proteome</keyword>
<dbReference type="GO" id="GO:0005524">
    <property type="term" value="F:ATP binding"/>
    <property type="evidence" value="ECO:0007669"/>
    <property type="project" value="UniProtKB-UniRule"/>
</dbReference>
<dbReference type="KEGG" id="zpl:ZBT109_2387"/>
<dbReference type="InterPro" id="IPR023535">
    <property type="entry name" value="TC-AMP_synthase"/>
</dbReference>
<dbReference type="InterPro" id="IPR006070">
    <property type="entry name" value="Sua5-like_dom"/>
</dbReference>
<dbReference type="HAMAP" id="MF_01852">
    <property type="entry name" value="TsaC"/>
    <property type="match status" value="1"/>
</dbReference>
<dbReference type="EC" id="2.7.7.87" evidence="9"/>
<dbReference type="RefSeq" id="WP_027706371.1">
    <property type="nucleotide sequence ID" value="NZ_AP018933.1"/>
</dbReference>
<gene>
    <name evidence="9" type="primary">tsaC</name>
    <name evidence="11" type="ORF">ZBT109_2387</name>
</gene>
<proteinExistence type="inferred from homology"/>
<dbReference type="AlphaFoldDB" id="A0A348HHL6"/>
<protein>
    <recommendedName>
        <fullName evidence="9">Threonylcarbamoyl-AMP synthase</fullName>
        <shortName evidence="9">TC-AMP synthase</shortName>
        <ecNumber evidence="9">2.7.7.87</ecNumber>
    </recommendedName>
    <alternativeName>
        <fullName evidence="9">L-threonylcarbamoyladenylate synthase</fullName>
    </alternativeName>
    <alternativeName>
        <fullName evidence="9">t(6)A37 threonylcarbamoyladenosine biosynthesis protein TsaC</fullName>
    </alternativeName>
    <alternativeName>
        <fullName evidence="9">tRNA threonylcarbamoyladenosine biosynthesis protein TsaC</fullName>
    </alternativeName>
</protein>
<comment type="subcellular location">
    <subcellularLocation>
        <location evidence="1 9">Cytoplasm</location>
    </subcellularLocation>
</comment>
<keyword evidence="5 9" id="KW-0548">Nucleotidyltransferase</keyword>
<reference evidence="11 12" key="1">
    <citation type="submission" date="2018-09" db="EMBL/GenBank/DDBJ databases">
        <title>Zymobacter palmae IAM14233 (=T109) whole genome analysis.</title>
        <authorList>
            <person name="Yanase H."/>
        </authorList>
    </citation>
    <scope>NUCLEOTIDE SEQUENCE [LARGE SCALE GENOMIC DNA]</scope>
    <source>
        <strain evidence="11 12">IAM14233</strain>
    </source>
</reference>
<comment type="similarity">
    <text evidence="9">Belongs to the SUA5 family. TsaC subfamily.</text>
</comment>
<feature type="domain" description="YrdC-like" evidence="10">
    <location>
        <begin position="3"/>
        <end position="183"/>
    </location>
</feature>
<dbReference type="GO" id="GO:0005737">
    <property type="term" value="C:cytoplasm"/>
    <property type="evidence" value="ECO:0007669"/>
    <property type="project" value="UniProtKB-SubCell"/>
</dbReference>
<dbReference type="OrthoDB" id="9814580at2"/>
<dbReference type="STRING" id="1123510.GCA_000620025_01931"/>
<dbReference type="SUPFAM" id="SSF55821">
    <property type="entry name" value="YrdC/RibB"/>
    <property type="match status" value="1"/>
</dbReference>
<keyword evidence="6 9" id="KW-0547">Nucleotide-binding</keyword>
<keyword evidence="2 9" id="KW-0963">Cytoplasm</keyword>
<dbReference type="Gene3D" id="3.90.870.10">
    <property type="entry name" value="DHBP synthase"/>
    <property type="match status" value="1"/>
</dbReference>
<evidence type="ECO:0000256" key="9">
    <source>
        <dbReference type="HAMAP-Rule" id="MF_01852"/>
    </source>
</evidence>
<comment type="function">
    <text evidence="9">Required for the formation of a threonylcarbamoyl group on adenosine at position 37 (t(6)A37) in tRNAs that read codons beginning with adenine. Catalyzes the conversion of L-threonine, HCO(3)(-)/CO(2) and ATP to give threonylcarbamoyl-AMP (TC-AMP) as the acyladenylate intermediate, with the release of diphosphate.</text>
</comment>
<evidence type="ECO:0000256" key="3">
    <source>
        <dbReference type="ARBA" id="ARBA00022679"/>
    </source>
</evidence>
<evidence type="ECO:0000313" key="11">
    <source>
        <dbReference type="EMBL" id="BBG31118.1"/>
    </source>
</evidence>
<dbReference type="FunFam" id="3.90.870.10:FF:000004">
    <property type="entry name" value="Threonylcarbamoyl-AMP synthase"/>
    <property type="match status" value="1"/>
</dbReference>
<dbReference type="GO" id="GO:0000049">
    <property type="term" value="F:tRNA binding"/>
    <property type="evidence" value="ECO:0007669"/>
    <property type="project" value="TreeGrafter"/>
</dbReference>